<dbReference type="AlphaFoldDB" id="A0A098S4B5"/>
<dbReference type="EMBL" id="JPOS01000038">
    <property type="protein sequence ID" value="KGE87204.1"/>
    <property type="molecule type" value="Genomic_DNA"/>
</dbReference>
<evidence type="ECO:0000313" key="2">
    <source>
        <dbReference type="Proteomes" id="UP000029736"/>
    </source>
</evidence>
<reference evidence="1 2" key="1">
    <citation type="journal article" date="2014" name="Int. J. Syst. Evol. Microbiol.">
        <title>Phaeodactylibacter xiamenensis gen. nov., sp. nov., a member of the family Saprospiraceae isolated from the marine alga Phaeodactylum tricornutum.</title>
        <authorList>
            <person name="Chen Z.Jr."/>
            <person name="Lei X."/>
            <person name="Lai Q."/>
            <person name="Li Y."/>
            <person name="Zhang B."/>
            <person name="Zhang J."/>
            <person name="Zhang H."/>
            <person name="Yang L."/>
            <person name="Zheng W."/>
            <person name="Tian Y."/>
            <person name="Yu Z."/>
            <person name="Xu H.Jr."/>
            <person name="Zheng T."/>
        </authorList>
    </citation>
    <scope>NUCLEOTIDE SEQUENCE [LARGE SCALE GENOMIC DNA]</scope>
    <source>
        <strain evidence="1 2">KD52</strain>
    </source>
</reference>
<dbReference type="STRING" id="1524460.IX84_16270"/>
<gene>
    <name evidence="1" type="ORF">IX84_16270</name>
</gene>
<organism evidence="1 2">
    <name type="scientific">Phaeodactylibacter xiamenensis</name>
    <dbReference type="NCBI Taxonomy" id="1524460"/>
    <lineage>
        <taxon>Bacteria</taxon>
        <taxon>Pseudomonadati</taxon>
        <taxon>Bacteroidota</taxon>
        <taxon>Saprospiria</taxon>
        <taxon>Saprospirales</taxon>
        <taxon>Haliscomenobacteraceae</taxon>
        <taxon>Phaeodactylibacter</taxon>
    </lineage>
</organism>
<sequence length="334" mass="38173">MLITIFTASLLTGCQPEAASPAVSFYYWKSAFKLSPTEREWLEAHKVERLYVKYLDVDVENGQAVPKAPVRFADSTYKNFEIVPCVFITNRTFQAAVNPEDLAERVWKYLQEINTAGHLSPTVYQLDCDWSPSTQAAYFRFLDRFRQLAEGHTLTATIRLHQLRYPEQTGVPPVDRGVLMYYNMGDVQNVEEPNSILNTQTAAHYLTTDMQYDLPLDYALPMFSWVLAYRLGELHAIINQGTCQKLDTLAAAAAIGPNRYRMQQNAYFGNHYLNRGDQLRCEAPTVADLETAIDQLKQIDNHCEHLLFYHLDENLSNAFPKNLPQHLADRLATP</sequence>
<evidence type="ECO:0000313" key="1">
    <source>
        <dbReference type="EMBL" id="KGE87204.1"/>
    </source>
</evidence>
<proteinExistence type="predicted"/>
<keyword evidence="2" id="KW-1185">Reference proteome</keyword>
<dbReference type="RefSeq" id="WP_044222695.1">
    <property type="nucleotide sequence ID" value="NZ_JBKAGJ010000021.1"/>
</dbReference>
<protein>
    <submittedName>
        <fullName evidence="1">Uncharacterized protein</fullName>
    </submittedName>
</protein>
<comment type="caution">
    <text evidence="1">The sequence shown here is derived from an EMBL/GenBank/DDBJ whole genome shotgun (WGS) entry which is preliminary data.</text>
</comment>
<dbReference type="OrthoDB" id="634553at2"/>
<name>A0A098S4B5_9BACT</name>
<accession>A0A098S4B5</accession>
<dbReference type="Proteomes" id="UP000029736">
    <property type="component" value="Unassembled WGS sequence"/>
</dbReference>